<dbReference type="InterPro" id="IPR027417">
    <property type="entry name" value="P-loop_NTPase"/>
</dbReference>
<keyword evidence="10" id="KW-1278">Translocase</keyword>
<evidence type="ECO:0000256" key="4">
    <source>
        <dbReference type="ARBA" id="ARBA00022475"/>
    </source>
</evidence>
<dbReference type="InterPro" id="IPR013563">
    <property type="entry name" value="Oligopep_ABC_C"/>
</dbReference>
<dbReference type="InterPro" id="IPR050319">
    <property type="entry name" value="ABC_transp_ATP-bind"/>
</dbReference>
<evidence type="ECO:0000256" key="12">
    <source>
        <dbReference type="ARBA" id="ARBA00025070"/>
    </source>
</evidence>
<evidence type="ECO:0000256" key="7">
    <source>
        <dbReference type="ARBA" id="ARBA00022840"/>
    </source>
</evidence>
<protein>
    <submittedName>
        <fullName evidence="14">Nickel import ATP-binding protein NikE</fullName>
        <ecNumber evidence="14">3.6.3.24</ecNumber>
    </submittedName>
</protein>
<dbReference type="NCBIfam" id="NF008453">
    <property type="entry name" value="PRK11308.1"/>
    <property type="match status" value="2"/>
</dbReference>
<keyword evidence="14" id="KW-0378">Hydrolase</keyword>
<dbReference type="Gene3D" id="3.40.50.300">
    <property type="entry name" value="P-loop containing nucleotide triphosphate hydrolases"/>
    <property type="match status" value="2"/>
</dbReference>
<evidence type="ECO:0000256" key="1">
    <source>
        <dbReference type="ARBA" id="ARBA00004417"/>
    </source>
</evidence>
<evidence type="ECO:0000256" key="8">
    <source>
        <dbReference type="ARBA" id="ARBA00022856"/>
    </source>
</evidence>
<evidence type="ECO:0000256" key="5">
    <source>
        <dbReference type="ARBA" id="ARBA00022519"/>
    </source>
</evidence>
<dbReference type="GO" id="GO:0005524">
    <property type="term" value="F:ATP binding"/>
    <property type="evidence" value="ECO:0007669"/>
    <property type="project" value="UniProtKB-KW"/>
</dbReference>
<dbReference type="GO" id="GO:0005886">
    <property type="term" value="C:plasma membrane"/>
    <property type="evidence" value="ECO:0007669"/>
    <property type="project" value="UniProtKB-SubCell"/>
</dbReference>
<evidence type="ECO:0000256" key="9">
    <source>
        <dbReference type="ARBA" id="ARBA00022927"/>
    </source>
</evidence>
<evidence type="ECO:0000259" key="13">
    <source>
        <dbReference type="PROSITE" id="PS50893"/>
    </source>
</evidence>
<dbReference type="GO" id="GO:0015031">
    <property type="term" value="P:protein transport"/>
    <property type="evidence" value="ECO:0007669"/>
    <property type="project" value="UniProtKB-KW"/>
</dbReference>
<keyword evidence="6" id="KW-0547">Nucleotide-binding</keyword>
<dbReference type="PANTHER" id="PTHR43776">
    <property type="entry name" value="TRANSPORT ATP-BINDING PROTEIN"/>
    <property type="match status" value="1"/>
</dbReference>
<dbReference type="InterPro" id="IPR017871">
    <property type="entry name" value="ABC_transporter-like_CS"/>
</dbReference>
<dbReference type="EMBL" id="CP022603">
    <property type="protein sequence ID" value="ASV83532.1"/>
    <property type="molecule type" value="Genomic_DNA"/>
</dbReference>
<dbReference type="NCBIfam" id="NF007739">
    <property type="entry name" value="PRK10419.1"/>
    <property type="match status" value="2"/>
</dbReference>
<name>A0A248UAB5_9HYPH</name>
<keyword evidence="11" id="KW-0472">Membrane</keyword>
<comment type="similarity">
    <text evidence="2">Belongs to the ABC transporter superfamily.</text>
</comment>
<dbReference type="GO" id="GO:0015833">
    <property type="term" value="P:peptide transport"/>
    <property type="evidence" value="ECO:0007669"/>
    <property type="project" value="UniProtKB-KW"/>
</dbReference>
<sequence length="544" mass="59483">MTTPLVEIRNLSISFQREDQTLKVVEGINLTIYPGETMALVGESGSGKSVTARALIGLSGPSAIVKADLFEIDGLNVLDYRDKQWRGLRGNKIGFVLQDALVSLDPLRRISQQLSDAFGTTSFFRQPDVTDRSKALLRSVGIPDPDRRLLQYPHQLSGGLRQRALIATAVARSPSLLIADEPTTALDATVQKQILDLLAERRRAGHTLLLISHDLAVVSRLADRVLVMHNGRIVEEGPTKQILNAPKEAYTRHLLEAVPSAGSRGYRLSPAQPHQPQVRVALPAKRIDESTNVLEAKGLFKHYGKANTPLAVNDVSFSLKAGEALGIVGESGSGKTTVAKIVLGLTEPDQGTVHIDGKLWSNLREEQRREQRAHMQLIAQDALSSFDPRYTVEKIVGESLDSVHIYGDERRKRVVEVLDAVRLGSQFLKRYPRELSGGQRQRVAIARAFAPSPKLLIADEPVSALDVSVQAQVLDLLAELQAASGTSLLFISHDLGVVHHLTDRVLVMKDGRIVESGAVERVFSQPQHNYTRALLDAVPTISAA</sequence>
<dbReference type="KEGG" id="och:CES85_4312"/>
<dbReference type="SMART" id="SM00382">
    <property type="entry name" value="AAA"/>
    <property type="match status" value="2"/>
</dbReference>
<keyword evidence="4" id="KW-1003">Cell membrane</keyword>
<dbReference type="Pfam" id="PF08352">
    <property type="entry name" value="oligo_HPY"/>
    <property type="match status" value="2"/>
</dbReference>
<evidence type="ECO:0000256" key="6">
    <source>
        <dbReference type="ARBA" id="ARBA00022741"/>
    </source>
</evidence>
<evidence type="ECO:0000256" key="3">
    <source>
        <dbReference type="ARBA" id="ARBA00022448"/>
    </source>
</evidence>
<dbReference type="PROSITE" id="PS00211">
    <property type="entry name" value="ABC_TRANSPORTER_1"/>
    <property type="match status" value="1"/>
</dbReference>
<dbReference type="PROSITE" id="PS50893">
    <property type="entry name" value="ABC_TRANSPORTER_2"/>
    <property type="match status" value="2"/>
</dbReference>
<gene>
    <name evidence="14" type="ORF">CES85_4312</name>
</gene>
<dbReference type="OrthoDB" id="9802264at2"/>
<keyword evidence="9" id="KW-0653">Protein transport</keyword>
<dbReference type="InterPro" id="IPR003593">
    <property type="entry name" value="AAA+_ATPase"/>
</dbReference>
<dbReference type="InterPro" id="IPR003439">
    <property type="entry name" value="ABC_transporter-like_ATP-bd"/>
</dbReference>
<keyword evidence="7 14" id="KW-0067">ATP-binding</keyword>
<evidence type="ECO:0000256" key="10">
    <source>
        <dbReference type="ARBA" id="ARBA00022967"/>
    </source>
</evidence>
<dbReference type="Proteomes" id="UP000215256">
    <property type="component" value="Chromosome 2"/>
</dbReference>
<evidence type="ECO:0000313" key="14">
    <source>
        <dbReference type="EMBL" id="ASV83532.1"/>
    </source>
</evidence>
<keyword evidence="8" id="KW-0571">Peptide transport</keyword>
<comment type="function">
    <text evidence="12">Probably part of an ABC transporter complex that could be involved in peptide import. Probably responsible for energy coupling to the transport system.</text>
</comment>
<evidence type="ECO:0000256" key="11">
    <source>
        <dbReference type="ARBA" id="ARBA00023136"/>
    </source>
</evidence>
<proteinExistence type="inferred from homology"/>
<evidence type="ECO:0000313" key="15">
    <source>
        <dbReference type="Proteomes" id="UP000215256"/>
    </source>
</evidence>
<dbReference type="GO" id="GO:0055085">
    <property type="term" value="P:transmembrane transport"/>
    <property type="evidence" value="ECO:0007669"/>
    <property type="project" value="UniProtKB-ARBA"/>
</dbReference>
<keyword evidence="5" id="KW-0997">Cell inner membrane</keyword>
<dbReference type="SUPFAM" id="SSF52540">
    <property type="entry name" value="P-loop containing nucleoside triphosphate hydrolases"/>
    <property type="match status" value="2"/>
</dbReference>
<feature type="domain" description="ABC transporter" evidence="13">
    <location>
        <begin position="294"/>
        <end position="535"/>
    </location>
</feature>
<dbReference type="RefSeq" id="WP_095444482.1">
    <property type="nucleotide sequence ID" value="NZ_CP022603.1"/>
</dbReference>
<keyword evidence="3" id="KW-0813">Transport</keyword>
<evidence type="ECO:0000256" key="2">
    <source>
        <dbReference type="ARBA" id="ARBA00005417"/>
    </source>
</evidence>
<reference evidence="14 15" key="1">
    <citation type="submission" date="2017-07" db="EMBL/GenBank/DDBJ databases">
        <title>Phylogenetic study on the rhizospheric bacterium Ochrobactrum sp. A44.</title>
        <authorList>
            <person name="Krzyzanowska D.M."/>
            <person name="Ossowicki A."/>
            <person name="Rajewska M."/>
            <person name="Maciag T."/>
            <person name="Kaczynski Z."/>
            <person name="Czerwicka M."/>
            <person name="Jafra S."/>
        </authorList>
    </citation>
    <scope>NUCLEOTIDE SEQUENCE [LARGE SCALE GENOMIC DNA]</scope>
    <source>
        <strain evidence="14 15">A44</strain>
    </source>
</reference>
<dbReference type="Pfam" id="PF00005">
    <property type="entry name" value="ABC_tran"/>
    <property type="match status" value="2"/>
</dbReference>
<dbReference type="EC" id="3.6.3.24" evidence="14"/>
<dbReference type="CDD" id="cd03257">
    <property type="entry name" value="ABC_NikE_OppD_transporters"/>
    <property type="match status" value="2"/>
</dbReference>
<accession>A0A248UAB5</accession>
<dbReference type="GO" id="GO:0016887">
    <property type="term" value="F:ATP hydrolysis activity"/>
    <property type="evidence" value="ECO:0007669"/>
    <property type="project" value="InterPro"/>
</dbReference>
<dbReference type="PANTHER" id="PTHR43776:SF7">
    <property type="entry name" value="D,D-DIPEPTIDE TRANSPORT ATP-BINDING PROTEIN DDPF-RELATED"/>
    <property type="match status" value="1"/>
</dbReference>
<dbReference type="AlphaFoldDB" id="A0A248UAB5"/>
<comment type="subcellular location">
    <subcellularLocation>
        <location evidence="1">Cell inner membrane</location>
        <topology evidence="1">Peripheral membrane protein</topology>
    </subcellularLocation>
</comment>
<organism evidence="14 15">
    <name type="scientific">Ochrobactrum quorumnocens</name>
    <dbReference type="NCBI Taxonomy" id="271865"/>
    <lineage>
        <taxon>Bacteria</taxon>
        <taxon>Pseudomonadati</taxon>
        <taxon>Pseudomonadota</taxon>
        <taxon>Alphaproteobacteria</taxon>
        <taxon>Hyphomicrobiales</taxon>
        <taxon>Brucellaceae</taxon>
        <taxon>Brucella/Ochrobactrum group</taxon>
        <taxon>Ochrobactrum</taxon>
    </lineage>
</organism>
<feature type="domain" description="ABC transporter" evidence="13">
    <location>
        <begin position="8"/>
        <end position="255"/>
    </location>
</feature>